<dbReference type="PROSITE" id="PS51777">
    <property type="entry name" value="RH2"/>
    <property type="match status" value="1"/>
</dbReference>
<keyword evidence="3 4" id="KW-0175">Coiled coil</keyword>
<dbReference type="GO" id="GO:0031267">
    <property type="term" value="F:small GTPase binding"/>
    <property type="evidence" value="ECO:0007669"/>
    <property type="project" value="TreeGrafter"/>
</dbReference>
<dbReference type="GO" id="GO:0046983">
    <property type="term" value="F:protein dimerization activity"/>
    <property type="evidence" value="ECO:0007669"/>
    <property type="project" value="InterPro"/>
</dbReference>
<feature type="compositionally biased region" description="Basic and acidic residues" evidence="5">
    <location>
        <begin position="179"/>
        <end position="193"/>
    </location>
</feature>
<keyword evidence="9" id="KW-1185">Reference proteome</keyword>
<gene>
    <name evidence="8" type="ORF">FJT64_015201</name>
</gene>
<evidence type="ECO:0000256" key="5">
    <source>
        <dbReference type="SAM" id="MobiDB-lite"/>
    </source>
</evidence>
<evidence type="ECO:0000259" key="7">
    <source>
        <dbReference type="PROSITE" id="PS51777"/>
    </source>
</evidence>
<proteinExistence type="predicted"/>
<dbReference type="Pfam" id="PF11461">
    <property type="entry name" value="RILP"/>
    <property type="match status" value="1"/>
</dbReference>
<feature type="compositionally biased region" description="Basic and acidic residues" evidence="5">
    <location>
        <begin position="114"/>
        <end position="129"/>
    </location>
</feature>
<feature type="coiled-coil region" evidence="4">
    <location>
        <begin position="49"/>
        <end position="104"/>
    </location>
</feature>
<evidence type="ECO:0000313" key="8">
    <source>
        <dbReference type="EMBL" id="KAF0314321.1"/>
    </source>
</evidence>
<dbReference type="PANTHER" id="PTHR21502">
    <property type="entry name" value="ZINC FINGER PROTEIN DZIP1"/>
    <property type="match status" value="1"/>
</dbReference>
<feature type="domain" description="RH2" evidence="7">
    <location>
        <begin position="265"/>
        <end position="341"/>
    </location>
</feature>
<dbReference type="OrthoDB" id="10069524at2759"/>
<dbReference type="SUPFAM" id="SSF161256">
    <property type="entry name" value="RILP dimerisation region"/>
    <property type="match status" value="1"/>
</dbReference>
<dbReference type="InterPro" id="IPR034744">
    <property type="entry name" value="RH2"/>
</dbReference>
<dbReference type="GO" id="GO:0015031">
    <property type="term" value="P:protein transport"/>
    <property type="evidence" value="ECO:0007669"/>
    <property type="project" value="UniProtKB-KW"/>
</dbReference>
<organism evidence="8 9">
    <name type="scientific">Amphibalanus amphitrite</name>
    <name type="common">Striped barnacle</name>
    <name type="synonym">Balanus amphitrite</name>
    <dbReference type="NCBI Taxonomy" id="1232801"/>
    <lineage>
        <taxon>Eukaryota</taxon>
        <taxon>Metazoa</taxon>
        <taxon>Ecdysozoa</taxon>
        <taxon>Arthropoda</taxon>
        <taxon>Crustacea</taxon>
        <taxon>Multicrustacea</taxon>
        <taxon>Cirripedia</taxon>
        <taxon>Thoracica</taxon>
        <taxon>Thoracicalcarea</taxon>
        <taxon>Balanomorpha</taxon>
        <taxon>Balanoidea</taxon>
        <taxon>Balanidae</taxon>
        <taxon>Amphibalaninae</taxon>
        <taxon>Amphibalanus</taxon>
    </lineage>
</organism>
<dbReference type="AlphaFoldDB" id="A0A6A4XH62"/>
<feature type="region of interest" description="Disordered" evidence="5">
    <location>
        <begin position="112"/>
        <end position="140"/>
    </location>
</feature>
<dbReference type="CDD" id="cd14445">
    <property type="entry name" value="RILP-like"/>
    <property type="match status" value="1"/>
</dbReference>
<dbReference type="GO" id="GO:0060271">
    <property type="term" value="P:cilium assembly"/>
    <property type="evidence" value="ECO:0007669"/>
    <property type="project" value="TreeGrafter"/>
</dbReference>
<name>A0A6A4XH62_AMPAM</name>
<keyword evidence="2" id="KW-0653">Protein transport</keyword>
<evidence type="ECO:0000256" key="1">
    <source>
        <dbReference type="ARBA" id="ARBA00022448"/>
    </source>
</evidence>
<reference evidence="8 9" key="1">
    <citation type="submission" date="2019-07" db="EMBL/GenBank/DDBJ databases">
        <title>Draft genome assembly of a fouling barnacle, Amphibalanus amphitrite (Darwin, 1854): The first reference genome for Thecostraca.</title>
        <authorList>
            <person name="Kim W."/>
        </authorList>
    </citation>
    <scope>NUCLEOTIDE SEQUENCE [LARGE SCALE GENOMIC DNA]</scope>
    <source>
        <strain evidence="8">SNU_AA5</strain>
        <tissue evidence="8">Soma without cirri and trophi</tissue>
    </source>
</reference>
<dbReference type="GO" id="GO:0036064">
    <property type="term" value="C:ciliary basal body"/>
    <property type="evidence" value="ECO:0007669"/>
    <property type="project" value="TreeGrafter"/>
</dbReference>
<evidence type="ECO:0000259" key="6">
    <source>
        <dbReference type="PROSITE" id="PS51776"/>
    </source>
</evidence>
<protein>
    <submittedName>
        <fullName evidence="8">RILP-like</fullName>
    </submittedName>
</protein>
<dbReference type="Proteomes" id="UP000440578">
    <property type="component" value="Unassembled WGS sequence"/>
</dbReference>
<dbReference type="PROSITE" id="PS51776">
    <property type="entry name" value="RH1"/>
    <property type="match status" value="1"/>
</dbReference>
<dbReference type="InterPro" id="IPR021563">
    <property type="entry name" value="RILP_dimer"/>
</dbReference>
<feature type="region of interest" description="Disordered" evidence="5">
    <location>
        <begin position="299"/>
        <end position="338"/>
    </location>
</feature>
<dbReference type="GO" id="GO:0051959">
    <property type="term" value="F:dynein light intermediate chain binding"/>
    <property type="evidence" value="ECO:0007669"/>
    <property type="project" value="TreeGrafter"/>
</dbReference>
<dbReference type="EMBL" id="VIIS01000031">
    <property type="protein sequence ID" value="KAF0314321.1"/>
    <property type="molecule type" value="Genomic_DNA"/>
</dbReference>
<dbReference type="InterPro" id="IPR051241">
    <property type="entry name" value="DZIP_RILPL"/>
</dbReference>
<evidence type="ECO:0000256" key="2">
    <source>
        <dbReference type="ARBA" id="ARBA00022927"/>
    </source>
</evidence>
<accession>A0A6A4XH62</accession>
<evidence type="ECO:0000313" key="9">
    <source>
        <dbReference type="Proteomes" id="UP000440578"/>
    </source>
</evidence>
<feature type="region of interest" description="Disordered" evidence="5">
    <location>
        <begin position="179"/>
        <end position="209"/>
    </location>
</feature>
<dbReference type="Pfam" id="PF09744">
    <property type="entry name" value="RH1"/>
    <property type="match status" value="1"/>
</dbReference>
<dbReference type="Gene3D" id="6.10.230.10">
    <property type="match status" value="1"/>
</dbReference>
<comment type="caution">
    <text evidence="8">The sequence shown here is derived from an EMBL/GenBank/DDBJ whole genome shotgun (WGS) entry which is preliminary data.</text>
</comment>
<evidence type="ECO:0000256" key="3">
    <source>
        <dbReference type="ARBA" id="ARBA00023054"/>
    </source>
</evidence>
<dbReference type="GO" id="GO:0005737">
    <property type="term" value="C:cytoplasm"/>
    <property type="evidence" value="ECO:0007669"/>
    <property type="project" value="TreeGrafter"/>
</dbReference>
<sequence length="385" mass="44031">MATSRPLKPVDVYDIATDIGREFEAIIDAFGAGALTNLVPKVIQALEQLERLSLQREQESASLHELRKTVERLEAEKAERAAERQRFEKELEEFEERTREETQKLVSMVTELQTENRRMLERREAERNGDASGQTGADEAEGEIDMKVLFNLKAVIDRQRDDLTAKDAQLHERNSEIEKFQADLDRMKKQVREQRRRQRAASGQQRQLNEERTLLEAELTDVRRQMVALRQQLGTAQKENQDLSLSAQDSSLQNKVVYDRDDPARPRFTFNELRDILNERNELKARLSDLQDELALYRPGGIDTTSSNSKRRWKEDLPVHGPLPQDPEDAPWKKSSSESGIRRLWSELGGRLEVVVRRPAVQAALQRANFTEGAAGARLDGVGPA</sequence>
<dbReference type="InterPro" id="IPR034743">
    <property type="entry name" value="RH1"/>
</dbReference>
<feature type="domain" description="RH1" evidence="6">
    <location>
        <begin position="1"/>
        <end position="83"/>
    </location>
</feature>
<evidence type="ECO:0000256" key="4">
    <source>
        <dbReference type="SAM" id="Coils"/>
    </source>
</evidence>
<keyword evidence="1" id="KW-0813">Transport</keyword>
<dbReference type="PANTHER" id="PTHR21502:SF4">
    <property type="entry name" value="RILP-LIKE PROTEIN HOMOLOG"/>
    <property type="match status" value="1"/>
</dbReference>
<dbReference type="Gene3D" id="1.20.58.1770">
    <property type="match status" value="1"/>
</dbReference>